<sequence length="393" mass="40550">MISTDEALARIFALLAPLDAERVPIRRAAGRVLARPISPLRDQPPFPASAMDGYAIAGDPEPGARFRVIGTSAAGRRHDGPVGPEEAVRIFTGAPVPEGATRVVIQEDVTRDGDTITIGGNVGTGTNVRPAGLDFTRTDSFAPARRLRPEDVALLAAMGHAEIPVIRRPVVALIATGDELVMPGEVPGPDQIVASNNLGLAALVDAAGGTARLLPIARDTEASLATAIDLAQGADLVVTIGGASVGAHDIVGAVAEGRGMERAFYKVAMRPGKPLMAGRLDGMPMIGLPGNPVSSMVCGHVFLLPALRVMLGLGEHAAPRRKVPLAEGIGANGDREHYMRAELGPDGARIATSQDSALLSVLSAADALVVRPPNDPPREAGELVEIVPLGLSG</sequence>
<comment type="pathway">
    <text evidence="2 6">Cofactor biosynthesis; molybdopterin biosynthesis.</text>
</comment>
<dbReference type="RefSeq" id="WP_111536623.1">
    <property type="nucleotide sequence ID" value="NZ_QKZL01000004.1"/>
</dbReference>
<dbReference type="InterPro" id="IPR036135">
    <property type="entry name" value="MoeA_linker/N_sf"/>
</dbReference>
<keyword evidence="6 8" id="KW-0808">Transferase</keyword>
<comment type="function">
    <text evidence="1 6">Catalyzes the insertion of molybdate into adenylated molybdopterin with the concomitant release of AMP.</text>
</comment>
<keyword evidence="9" id="KW-1185">Reference proteome</keyword>
<dbReference type="GO" id="GO:0061599">
    <property type="term" value="F:molybdopterin molybdotransferase activity"/>
    <property type="evidence" value="ECO:0007669"/>
    <property type="project" value="UniProtKB-UniRule"/>
</dbReference>
<comment type="caution">
    <text evidence="8">The sequence shown here is derived from an EMBL/GenBank/DDBJ whole genome shotgun (WGS) entry which is preliminary data.</text>
</comment>
<reference evidence="8 9" key="1">
    <citation type="submission" date="2018-06" db="EMBL/GenBank/DDBJ databases">
        <title>Genomic Encyclopedia of Archaeal and Bacterial Type Strains, Phase II (KMG-II): from individual species to whole genera.</title>
        <authorList>
            <person name="Goeker M."/>
        </authorList>
    </citation>
    <scope>NUCLEOTIDE SEQUENCE [LARGE SCALE GENOMIC DNA]</scope>
    <source>
        <strain evidence="8 9">DSM 22009</strain>
    </source>
</reference>
<accession>A0A2W7NC47</accession>
<dbReference type="Gene3D" id="3.90.105.10">
    <property type="entry name" value="Molybdopterin biosynthesis moea protein, domain 2"/>
    <property type="match status" value="1"/>
</dbReference>
<dbReference type="Pfam" id="PF00994">
    <property type="entry name" value="MoCF_biosynth"/>
    <property type="match status" value="1"/>
</dbReference>
<dbReference type="Proteomes" id="UP000248916">
    <property type="component" value="Unassembled WGS sequence"/>
</dbReference>
<comment type="catalytic activity">
    <reaction evidence="5">
        <text>adenylyl-molybdopterin + molybdate = Mo-molybdopterin + AMP + H(+)</text>
        <dbReference type="Rhea" id="RHEA:35047"/>
        <dbReference type="ChEBI" id="CHEBI:15378"/>
        <dbReference type="ChEBI" id="CHEBI:36264"/>
        <dbReference type="ChEBI" id="CHEBI:62727"/>
        <dbReference type="ChEBI" id="CHEBI:71302"/>
        <dbReference type="ChEBI" id="CHEBI:456215"/>
        <dbReference type="EC" id="2.10.1.1"/>
    </reaction>
</comment>
<keyword evidence="6" id="KW-0500">Molybdenum</keyword>
<dbReference type="SUPFAM" id="SSF63867">
    <property type="entry name" value="MoeA C-terminal domain-like"/>
    <property type="match status" value="1"/>
</dbReference>
<evidence type="ECO:0000256" key="5">
    <source>
        <dbReference type="ARBA" id="ARBA00047317"/>
    </source>
</evidence>
<comment type="similarity">
    <text evidence="3 6">Belongs to the MoeA family.</text>
</comment>
<evidence type="ECO:0000256" key="3">
    <source>
        <dbReference type="ARBA" id="ARBA00010763"/>
    </source>
</evidence>
<dbReference type="InterPro" id="IPR038987">
    <property type="entry name" value="MoeA-like"/>
</dbReference>
<gene>
    <name evidence="8" type="ORF">LX81_01466</name>
</gene>
<dbReference type="Gene3D" id="2.40.340.10">
    <property type="entry name" value="MoeA, C-terminal, domain IV"/>
    <property type="match status" value="1"/>
</dbReference>
<evidence type="ECO:0000313" key="9">
    <source>
        <dbReference type="Proteomes" id="UP000248916"/>
    </source>
</evidence>
<dbReference type="Gene3D" id="2.170.190.11">
    <property type="entry name" value="Molybdopterin biosynthesis moea protein, domain 3"/>
    <property type="match status" value="1"/>
</dbReference>
<dbReference type="UniPathway" id="UPA00344"/>
<dbReference type="InterPro" id="IPR005111">
    <property type="entry name" value="MoeA_C_domain_IV"/>
</dbReference>
<evidence type="ECO:0000256" key="4">
    <source>
        <dbReference type="ARBA" id="ARBA00023150"/>
    </source>
</evidence>
<dbReference type="SUPFAM" id="SSF63882">
    <property type="entry name" value="MoeA N-terminal region -like"/>
    <property type="match status" value="1"/>
</dbReference>
<dbReference type="GO" id="GO:0005829">
    <property type="term" value="C:cytosol"/>
    <property type="evidence" value="ECO:0007669"/>
    <property type="project" value="TreeGrafter"/>
</dbReference>
<proteinExistence type="inferred from homology"/>
<dbReference type="CDD" id="cd00887">
    <property type="entry name" value="MoeA"/>
    <property type="match status" value="1"/>
</dbReference>
<dbReference type="InterPro" id="IPR005110">
    <property type="entry name" value="MoeA_linker/N"/>
</dbReference>
<dbReference type="OrthoDB" id="9804758at2"/>
<dbReference type="PANTHER" id="PTHR10192:SF5">
    <property type="entry name" value="GEPHYRIN"/>
    <property type="match status" value="1"/>
</dbReference>
<dbReference type="SMART" id="SM00852">
    <property type="entry name" value="MoCF_biosynth"/>
    <property type="match status" value="1"/>
</dbReference>
<dbReference type="InterPro" id="IPR036688">
    <property type="entry name" value="MoeA_C_domain_IV_sf"/>
</dbReference>
<evidence type="ECO:0000313" key="8">
    <source>
        <dbReference type="EMBL" id="PZX17738.1"/>
    </source>
</evidence>
<dbReference type="AlphaFoldDB" id="A0A2W7NC47"/>
<evidence type="ECO:0000256" key="1">
    <source>
        <dbReference type="ARBA" id="ARBA00002901"/>
    </source>
</evidence>
<dbReference type="PANTHER" id="PTHR10192">
    <property type="entry name" value="MOLYBDOPTERIN BIOSYNTHESIS PROTEIN"/>
    <property type="match status" value="1"/>
</dbReference>
<dbReference type="EMBL" id="QKZL01000004">
    <property type="protein sequence ID" value="PZX17738.1"/>
    <property type="molecule type" value="Genomic_DNA"/>
</dbReference>
<dbReference type="SUPFAM" id="SSF53218">
    <property type="entry name" value="Molybdenum cofactor biosynthesis proteins"/>
    <property type="match status" value="1"/>
</dbReference>
<feature type="domain" description="MoaB/Mog" evidence="7">
    <location>
        <begin position="172"/>
        <end position="309"/>
    </location>
</feature>
<dbReference type="Gene3D" id="3.40.980.10">
    <property type="entry name" value="MoaB/Mog-like domain"/>
    <property type="match status" value="1"/>
</dbReference>
<dbReference type="Pfam" id="PF03453">
    <property type="entry name" value="MoeA_N"/>
    <property type="match status" value="1"/>
</dbReference>
<name>A0A2W7NC47_9RHOB</name>
<keyword evidence="4 6" id="KW-0501">Molybdenum cofactor biosynthesis</keyword>
<protein>
    <recommendedName>
        <fullName evidence="6">Molybdopterin molybdenumtransferase</fullName>
        <ecNumber evidence="6">2.10.1.1</ecNumber>
    </recommendedName>
</protein>
<keyword evidence="6" id="KW-0460">Magnesium</keyword>
<keyword evidence="6" id="KW-0479">Metal-binding</keyword>
<dbReference type="GO" id="GO:0046872">
    <property type="term" value="F:metal ion binding"/>
    <property type="evidence" value="ECO:0007669"/>
    <property type="project" value="UniProtKB-UniRule"/>
</dbReference>
<evidence type="ECO:0000256" key="2">
    <source>
        <dbReference type="ARBA" id="ARBA00005046"/>
    </source>
</evidence>
<dbReference type="InterPro" id="IPR001453">
    <property type="entry name" value="MoaB/Mog_dom"/>
</dbReference>
<comment type="cofactor">
    <cofactor evidence="6">
        <name>Mg(2+)</name>
        <dbReference type="ChEBI" id="CHEBI:18420"/>
    </cofactor>
</comment>
<dbReference type="InterPro" id="IPR036425">
    <property type="entry name" value="MoaB/Mog-like_dom_sf"/>
</dbReference>
<evidence type="ECO:0000256" key="6">
    <source>
        <dbReference type="RuleBase" id="RU365090"/>
    </source>
</evidence>
<dbReference type="Pfam" id="PF03454">
    <property type="entry name" value="MoeA_C"/>
    <property type="match status" value="1"/>
</dbReference>
<evidence type="ECO:0000259" key="7">
    <source>
        <dbReference type="SMART" id="SM00852"/>
    </source>
</evidence>
<dbReference type="GO" id="GO:0006777">
    <property type="term" value="P:Mo-molybdopterin cofactor biosynthetic process"/>
    <property type="evidence" value="ECO:0007669"/>
    <property type="project" value="UniProtKB-UniRule"/>
</dbReference>
<dbReference type="EC" id="2.10.1.1" evidence="6"/>
<organism evidence="8 9">
    <name type="scientific">Palleronia aestuarii</name>
    <dbReference type="NCBI Taxonomy" id="568105"/>
    <lineage>
        <taxon>Bacteria</taxon>
        <taxon>Pseudomonadati</taxon>
        <taxon>Pseudomonadota</taxon>
        <taxon>Alphaproteobacteria</taxon>
        <taxon>Rhodobacterales</taxon>
        <taxon>Roseobacteraceae</taxon>
        <taxon>Palleronia</taxon>
    </lineage>
</organism>